<dbReference type="InterPro" id="IPR039261">
    <property type="entry name" value="FNR_nucleotide-bd"/>
</dbReference>
<dbReference type="Pfam" id="PF00175">
    <property type="entry name" value="NAD_binding_1"/>
    <property type="match status" value="1"/>
</dbReference>
<comment type="caution">
    <text evidence="3">The sequence shown here is derived from an EMBL/GenBank/DDBJ whole genome shotgun (WGS) entry which is preliminary data.</text>
</comment>
<dbReference type="SUPFAM" id="SSF52343">
    <property type="entry name" value="Ferredoxin reductase-like, C-terminal NADP-linked domain"/>
    <property type="match status" value="1"/>
</dbReference>
<feature type="non-terminal residue" evidence="3">
    <location>
        <position position="1"/>
    </location>
</feature>
<sequence length="154" mass="16953">TLRALTQYMIADGNRSEFGEITVIYGARSPGELLYKEELKAWEARDDLKTIITVDKGDDAWKGREGFVPTVLEEVAPSSKDALMAVCGPPIMIKFTLPVIEKLGFAPSDTILSLEMRMKCGIGKCGRCNIGSKYVCKDGPVFTLEELNALPTEF</sequence>
<dbReference type="PANTHER" id="PTHR43513:SF1">
    <property type="entry name" value="ANAEROBIC SULFITE REDUCTASE SUBUNIT B"/>
    <property type="match status" value="1"/>
</dbReference>
<dbReference type="InterPro" id="IPR050353">
    <property type="entry name" value="PyrK_electron_transfer"/>
</dbReference>
<dbReference type="EMBL" id="BARS01034831">
    <property type="protein sequence ID" value="GAG26463.1"/>
    <property type="molecule type" value="Genomic_DNA"/>
</dbReference>
<evidence type="ECO:0000259" key="2">
    <source>
        <dbReference type="Pfam" id="PF10418"/>
    </source>
</evidence>
<dbReference type="AlphaFoldDB" id="X0WPP6"/>
<evidence type="ECO:0000259" key="1">
    <source>
        <dbReference type="Pfam" id="PF00175"/>
    </source>
</evidence>
<name>X0WPP6_9ZZZZ</name>
<dbReference type="InterPro" id="IPR037117">
    <property type="entry name" value="Dihydroorotate_DH_ele_sf"/>
</dbReference>
<accession>X0WPP6</accession>
<organism evidence="3">
    <name type="scientific">marine sediment metagenome</name>
    <dbReference type="NCBI Taxonomy" id="412755"/>
    <lineage>
        <taxon>unclassified sequences</taxon>
        <taxon>metagenomes</taxon>
        <taxon>ecological metagenomes</taxon>
    </lineage>
</organism>
<dbReference type="GO" id="GO:0016491">
    <property type="term" value="F:oxidoreductase activity"/>
    <property type="evidence" value="ECO:0007669"/>
    <property type="project" value="InterPro"/>
</dbReference>
<feature type="domain" description="Dihydroorotate dehydrogenase electron transfer subunit iron-sulphur cluster binding" evidence="2">
    <location>
        <begin position="115"/>
        <end position="147"/>
    </location>
</feature>
<dbReference type="Pfam" id="PF10418">
    <property type="entry name" value="DHODB_Fe-S_bind"/>
    <property type="match status" value="1"/>
</dbReference>
<dbReference type="PANTHER" id="PTHR43513">
    <property type="entry name" value="DIHYDROOROTATE DEHYDROGENASE B (NAD(+)), ELECTRON TRANSFER SUBUNIT"/>
    <property type="match status" value="1"/>
</dbReference>
<gene>
    <name evidence="3" type="ORF">S01H1_53764</name>
</gene>
<protein>
    <recommendedName>
        <fullName evidence="4">Dihydroorotate dehydrogenase electron transfer subunit iron-sulphur cluster binding domain-containing protein</fullName>
    </recommendedName>
</protein>
<proteinExistence type="predicted"/>
<dbReference type="Gene3D" id="2.10.240.10">
    <property type="entry name" value="Dihydroorotate dehydrogenase, electron transfer subunit"/>
    <property type="match status" value="1"/>
</dbReference>
<dbReference type="InterPro" id="IPR019480">
    <property type="entry name" value="Dihydroorotate_DH_Fe-S-bd"/>
</dbReference>
<evidence type="ECO:0000313" key="3">
    <source>
        <dbReference type="EMBL" id="GAG26463.1"/>
    </source>
</evidence>
<feature type="domain" description="Oxidoreductase FAD/NAD(P)-binding" evidence="1">
    <location>
        <begin position="5"/>
        <end position="96"/>
    </location>
</feature>
<dbReference type="InterPro" id="IPR001433">
    <property type="entry name" value="OxRdtase_FAD/NAD-bd"/>
</dbReference>
<dbReference type="Gene3D" id="3.40.50.80">
    <property type="entry name" value="Nucleotide-binding domain of ferredoxin-NADP reductase (FNR) module"/>
    <property type="match status" value="1"/>
</dbReference>
<evidence type="ECO:0008006" key="4">
    <source>
        <dbReference type="Google" id="ProtNLM"/>
    </source>
</evidence>
<reference evidence="3" key="1">
    <citation type="journal article" date="2014" name="Front. Microbiol.">
        <title>High frequency of phylogenetically diverse reductive dehalogenase-homologous genes in deep subseafloor sedimentary metagenomes.</title>
        <authorList>
            <person name="Kawai M."/>
            <person name="Futagami T."/>
            <person name="Toyoda A."/>
            <person name="Takaki Y."/>
            <person name="Nishi S."/>
            <person name="Hori S."/>
            <person name="Arai W."/>
            <person name="Tsubouchi T."/>
            <person name="Morono Y."/>
            <person name="Uchiyama I."/>
            <person name="Ito T."/>
            <person name="Fujiyama A."/>
            <person name="Inagaki F."/>
            <person name="Takami H."/>
        </authorList>
    </citation>
    <scope>NUCLEOTIDE SEQUENCE</scope>
    <source>
        <strain evidence="3">Expedition CK06-06</strain>
    </source>
</reference>